<dbReference type="EMBL" id="VIKS01000012">
    <property type="protein sequence ID" value="TQV85547.1"/>
    <property type="molecule type" value="Genomic_DNA"/>
</dbReference>
<dbReference type="Pfam" id="PF05359">
    <property type="entry name" value="DUF748"/>
    <property type="match status" value="2"/>
</dbReference>
<comment type="caution">
    <text evidence="3">The sequence shown here is derived from an EMBL/GenBank/DDBJ whole genome shotgun (WGS) entry which is preliminary data.</text>
</comment>
<feature type="region of interest" description="Disordered" evidence="1">
    <location>
        <begin position="398"/>
        <end position="422"/>
    </location>
</feature>
<gene>
    <name evidence="3" type="ORF">FLL46_20530</name>
</gene>
<keyword evidence="4" id="KW-1185">Reference proteome</keyword>
<dbReference type="OrthoDB" id="6114420at2"/>
<dbReference type="PANTHER" id="PTHR30441:SF8">
    <property type="entry name" value="DUF748 DOMAIN-CONTAINING PROTEIN"/>
    <property type="match status" value="1"/>
</dbReference>
<reference evidence="3 4" key="1">
    <citation type="submission" date="2019-07" db="EMBL/GenBank/DDBJ databases">
        <title>Draft genome for Aliikangiella sp. M105.</title>
        <authorList>
            <person name="Wang G."/>
        </authorList>
    </citation>
    <scope>NUCLEOTIDE SEQUENCE [LARGE SCALE GENOMIC DNA]</scope>
    <source>
        <strain evidence="3 4">M105</strain>
    </source>
</reference>
<dbReference type="GO" id="GO:0005886">
    <property type="term" value="C:plasma membrane"/>
    <property type="evidence" value="ECO:0007669"/>
    <property type="project" value="TreeGrafter"/>
</dbReference>
<keyword evidence="2" id="KW-0812">Transmembrane</keyword>
<keyword evidence="2" id="KW-1133">Transmembrane helix</keyword>
<dbReference type="RefSeq" id="WP_142933223.1">
    <property type="nucleotide sequence ID" value="NZ_ML660168.1"/>
</dbReference>
<accession>A0A545U7V5</accession>
<sequence>MNTEKSSVKSQVFRVSKRILIWLAFIFVTLYLAIWAFSPALARWQVNDQLQSFGLQLTDDSTIRLNPFLLRVSVSDVALIQSELQAVQASIESVELDINTFSLISKELLIEEFTIDGVEINTTITDTALNVAGFSLPQSGEAVESSDNDSSDSQDEVDATSPPEDSQSAPWLVIADKLHLTNIKLLIDNLGNKHQVVIKSLKLTQVKLNELNQKAILDLKAEIDSALLNLSVALEHEQGTGNAQVEFELKDFELNKIAYLIKQQIESISGQLNLSFNQKVSFSSETTDVQIPELALQFDSLDLLVSGVSLNSEMYQASLSDAQINLDQTGQPEVQLDFALESEGTQLKTADTQDLIFGFEQFQLKPANLSLDRALQPTVAIENIVLNGITASQKMAQKIAEQAEQNDQQSSQSPEASETISTSPALATIKQLKLTDLKLAEQHLSLNTIDIQQLVSTLALTANKQLANLVIPNSPSDNQSTEEVAKEASENSPAEDIAVDKEGQEPPFTFSLNQLAISADSQFTFSDASIQPAFSQNVKFEKVEVIDIDSRDHEKQAKFNIQFKTDAYAGGSVSGFILPFTEKMNLEVNSDIKEFSLPQVSPYMKDAMGFEMLSGQFDIDVKLKVNNDIIKGDSQLAMRGLELSSADDVQPDSLADQTALPLNSALGMLKDDQGNLELEIPLTGDVSSPEFGVTGLIAQVTKKAIMSAAESYLIKTFIPYANVLSVASIAGDFILKVRFEDLVFTEQSVEIQSDHMQFMQEFVALLKDKPETQIKACAIAIPADLPGIKPDMEDPNYVEQLKQVSTKRGEAFKAWVVEQGQIESSRLLLCQPQIDQDENAKPRIQFEA</sequence>
<dbReference type="Proteomes" id="UP000315439">
    <property type="component" value="Unassembled WGS sequence"/>
</dbReference>
<feature type="region of interest" description="Disordered" evidence="1">
    <location>
        <begin position="139"/>
        <end position="167"/>
    </location>
</feature>
<dbReference type="InterPro" id="IPR008023">
    <property type="entry name" value="DUF748"/>
</dbReference>
<evidence type="ECO:0000313" key="4">
    <source>
        <dbReference type="Proteomes" id="UP000315439"/>
    </source>
</evidence>
<feature type="region of interest" description="Disordered" evidence="1">
    <location>
        <begin position="471"/>
        <end position="495"/>
    </location>
</feature>
<evidence type="ECO:0000256" key="2">
    <source>
        <dbReference type="SAM" id="Phobius"/>
    </source>
</evidence>
<feature type="transmembrane region" description="Helical" evidence="2">
    <location>
        <begin position="20"/>
        <end position="42"/>
    </location>
</feature>
<organism evidence="3 4">
    <name type="scientific">Aliikangiella coralliicola</name>
    <dbReference type="NCBI Taxonomy" id="2592383"/>
    <lineage>
        <taxon>Bacteria</taxon>
        <taxon>Pseudomonadati</taxon>
        <taxon>Pseudomonadota</taxon>
        <taxon>Gammaproteobacteria</taxon>
        <taxon>Oceanospirillales</taxon>
        <taxon>Pleioneaceae</taxon>
        <taxon>Aliikangiella</taxon>
    </lineage>
</organism>
<protein>
    <submittedName>
        <fullName evidence="3">DUF748 domain-containing protein</fullName>
    </submittedName>
</protein>
<evidence type="ECO:0000313" key="3">
    <source>
        <dbReference type="EMBL" id="TQV85547.1"/>
    </source>
</evidence>
<keyword evidence="2" id="KW-0472">Membrane</keyword>
<proteinExistence type="predicted"/>
<dbReference type="GO" id="GO:0090313">
    <property type="term" value="P:regulation of protein targeting to membrane"/>
    <property type="evidence" value="ECO:0007669"/>
    <property type="project" value="TreeGrafter"/>
</dbReference>
<dbReference type="AlphaFoldDB" id="A0A545U7V5"/>
<feature type="compositionally biased region" description="Polar residues" evidence="1">
    <location>
        <begin position="471"/>
        <end position="482"/>
    </location>
</feature>
<feature type="compositionally biased region" description="Polar residues" evidence="1">
    <location>
        <begin position="403"/>
        <end position="422"/>
    </location>
</feature>
<dbReference type="PANTHER" id="PTHR30441">
    <property type="entry name" value="DUF748 DOMAIN-CONTAINING PROTEIN"/>
    <property type="match status" value="1"/>
</dbReference>
<feature type="compositionally biased region" description="Acidic residues" evidence="1">
    <location>
        <begin position="144"/>
        <end position="158"/>
    </location>
</feature>
<dbReference type="InterPro" id="IPR052894">
    <property type="entry name" value="AsmA-related"/>
</dbReference>
<name>A0A545U7V5_9GAMM</name>
<evidence type="ECO:0000256" key="1">
    <source>
        <dbReference type="SAM" id="MobiDB-lite"/>
    </source>
</evidence>